<dbReference type="SMART" id="SM00382">
    <property type="entry name" value="AAA"/>
    <property type="match status" value="1"/>
</dbReference>
<organism evidence="5 6">
    <name type="scientific">Spirochaeta isovalerica</name>
    <dbReference type="NCBI Taxonomy" id="150"/>
    <lineage>
        <taxon>Bacteria</taxon>
        <taxon>Pseudomonadati</taxon>
        <taxon>Spirochaetota</taxon>
        <taxon>Spirochaetia</taxon>
        <taxon>Spirochaetales</taxon>
        <taxon>Spirochaetaceae</taxon>
        <taxon>Spirochaeta</taxon>
    </lineage>
</organism>
<evidence type="ECO:0000313" key="5">
    <source>
        <dbReference type="EMBL" id="MBB6478485.1"/>
    </source>
</evidence>
<keyword evidence="2" id="KW-0547">Nucleotide-binding</keyword>
<accession>A0A841R3N3</accession>
<dbReference type="SUPFAM" id="SSF52540">
    <property type="entry name" value="P-loop containing nucleoside triphosphate hydrolases"/>
    <property type="match status" value="1"/>
</dbReference>
<sequence length="487" mass="54268">MSRLVDFLPLPTGEQQYPLEYIETNSVIKLSENDNQVIIGMTGKNDRLEEDLRNFHDKPVIFQNLEKGEISSYLARHNSGNNGLSGSGNPDGDHAHSLDRLANDAPVINLVNSIIMDAIGKGASDIHIESFPERASVRFRVDGLLLKDREVEKNIFPALSSRIKIMANMNIMERRLPQDGRITVKMDSQDVDLRVSVVPITGGESIVLRLLNKRSRLLSLSELGFSRESIELIGTLYRRPHGLILMTGPTGSGKTTTLNSILREINDPAIKIITIEDPVEYEIDGVDQIQTNEKIGLTFESILRRVLRQDPDVIMIGEIRDRATAELAVRASMTGHLVFSTVHTNDSVSVLHRLINMGVEPYLLSGVLRGAIAQRLVRKLCVHCREESSADHLEQQLLKRMDIEAETLYRPVGCEKCSNSGFSGRLVISETFLSDEKLEDMITASVPTGDIRDYLNRKGMTALYKDGLIKASEGFTTIKEVEKAVLL</sequence>
<dbReference type="GO" id="GO:0016887">
    <property type="term" value="F:ATP hydrolysis activity"/>
    <property type="evidence" value="ECO:0007669"/>
    <property type="project" value="TreeGrafter"/>
</dbReference>
<keyword evidence="3" id="KW-0067">ATP-binding</keyword>
<gene>
    <name evidence="5" type="ORF">HNR50_000118</name>
</gene>
<name>A0A841R3N3_9SPIO</name>
<dbReference type="AlphaFoldDB" id="A0A841R3N3"/>
<feature type="domain" description="Bacterial type II secretion system protein E" evidence="4">
    <location>
        <begin position="307"/>
        <end position="321"/>
    </location>
</feature>
<dbReference type="InterPro" id="IPR027417">
    <property type="entry name" value="P-loop_NTPase"/>
</dbReference>
<protein>
    <submittedName>
        <fullName evidence="5">General secretion pathway protein E/type IV pilus assembly protein PilB</fullName>
    </submittedName>
</protein>
<evidence type="ECO:0000256" key="1">
    <source>
        <dbReference type="ARBA" id="ARBA00006611"/>
    </source>
</evidence>
<dbReference type="Gene3D" id="3.40.50.300">
    <property type="entry name" value="P-loop containing nucleotide triphosphate hydrolases"/>
    <property type="match status" value="1"/>
</dbReference>
<dbReference type="GO" id="GO:0005524">
    <property type="term" value="F:ATP binding"/>
    <property type="evidence" value="ECO:0007669"/>
    <property type="project" value="UniProtKB-KW"/>
</dbReference>
<proteinExistence type="inferred from homology"/>
<evidence type="ECO:0000256" key="3">
    <source>
        <dbReference type="ARBA" id="ARBA00022840"/>
    </source>
</evidence>
<dbReference type="InterPro" id="IPR003593">
    <property type="entry name" value="AAA+_ATPase"/>
</dbReference>
<dbReference type="RefSeq" id="WP_184742372.1">
    <property type="nucleotide sequence ID" value="NZ_JACHGJ010000001.1"/>
</dbReference>
<dbReference type="PROSITE" id="PS00662">
    <property type="entry name" value="T2SP_E"/>
    <property type="match status" value="1"/>
</dbReference>
<evidence type="ECO:0000313" key="6">
    <source>
        <dbReference type="Proteomes" id="UP000587760"/>
    </source>
</evidence>
<dbReference type="GO" id="GO:0005886">
    <property type="term" value="C:plasma membrane"/>
    <property type="evidence" value="ECO:0007669"/>
    <property type="project" value="TreeGrafter"/>
</dbReference>
<dbReference type="Proteomes" id="UP000587760">
    <property type="component" value="Unassembled WGS sequence"/>
</dbReference>
<dbReference type="PANTHER" id="PTHR30258">
    <property type="entry name" value="TYPE II SECRETION SYSTEM PROTEIN GSPE-RELATED"/>
    <property type="match status" value="1"/>
</dbReference>
<evidence type="ECO:0000256" key="2">
    <source>
        <dbReference type="ARBA" id="ARBA00022741"/>
    </source>
</evidence>
<evidence type="ECO:0000259" key="4">
    <source>
        <dbReference type="PROSITE" id="PS00662"/>
    </source>
</evidence>
<dbReference type="PANTHER" id="PTHR30258:SF3">
    <property type="entry name" value="SLL1921 PROTEIN"/>
    <property type="match status" value="1"/>
</dbReference>
<keyword evidence="6" id="KW-1185">Reference proteome</keyword>
<dbReference type="CDD" id="cd01129">
    <property type="entry name" value="PulE-GspE-like"/>
    <property type="match status" value="1"/>
</dbReference>
<dbReference type="Pfam" id="PF00437">
    <property type="entry name" value="T2SSE"/>
    <property type="match status" value="1"/>
</dbReference>
<comment type="similarity">
    <text evidence="1">Belongs to the GSP E family.</text>
</comment>
<comment type="caution">
    <text evidence="5">The sequence shown here is derived from an EMBL/GenBank/DDBJ whole genome shotgun (WGS) entry which is preliminary data.</text>
</comment>
<dbReference type="EMBL" id="JACHGJ010000001">
    <property type="protein sequence ID" value="MBB6478485.1"/>
    <property type="molecule type" value="Genomic_DNA"/>
</dbReference>
<dbReference type="InterPro" id="IPR001482">
    <property type="entry name" value="T2SS/T4SS_dom"/>
</dbReference>
<reference evidence="5 6" key="1">
    <citation type="submission" date="2020-08" db="EMBL/GenBank/DDBJ databases">
        <title>Genomic Encyclopedia of Type Strains, Phase IV (KMG-IV): sequencing the most valuable type-strain genomes for metagenomic binning, comparative biology and taxonomic classification.</title>
        <authorList>
            <person name="Goeker M."/>
        </authorList>
    </citation>
    <scope>NUCLEOTIDE SEQUENCE [LARGE SCALE GENOMIC DNA]</scope>
    <source>
        <strain evidence="5 6">DSM 2461</strain>
    </source>
</reference>
<dbReference type="Gene3D" id="3.30.450.90">
    <property type="match status" value="1"/>
</dbReference>